<protein>
    <recommendedName>
        <fullName evidence="3">ATP-grasp domain-containing protein</fullName>
    </recommendedName>
</protein>
<evidence type="ECO:0008006" key="3">
    <source>
        <dbReference type="Google" id="ProtNLM"/>
    </source>
</evidence>
<proteinExistence type="predicted"/>
<evidence type="ECO:0000313" key="1">
    <source>
        <dbReference type="EMBL" id="MCZ4280553.1"/>
    </source>
</evidence>
<comment type="caution">
    <text evidence="1">The sequence shown here is derived from an EMBL/GenBank/DDBJ whole genome shotgun (WGS) entry which is preliminary data.</text>
</comment>
<dbReference type="SUPFAM" id="SSF56059">
    <property type="entry name" value="Glutathione synthetase ATP-binding domain-like"/>
    <property type="match status" value="1"/>
</dbReference>
<keyword evidence="2" id="KW-1185">Reference proteome</keyword>
<reference evidence="1" key="1">
    <citation type="submission" date="2022-12" db="EMBL/GenBank/DDBJ databases">
        <title>Bacterial isolates from different developmental stages of Nematostella vectensis.</title>
        <authorList>
            <person name="Fraune S."/>
        </authorList>
    </citation>
    <scope>NUCLEOTIDE SEQUENCE</scope>
    <source>
        <strain evidence="1">G21630-S1</strain>
    </source>
</reference>
<dbReference type="Proteomes" id="UP001069802">
    <property type="component" value="Unassembled WGS sequence"/>
</dbReference>
<gene>
    <name evidence="1" type="ORF">O4H49_07175</name>
</gene>
<evidence type="ECO:0000313" key="2">
    <source>
        <dbReference type="Proteomes" id="UP001069802"/>
    </source>
</evidence>
<organism evidence="1 2">
    <name type="scientific">Kiloniella laminariae</name>
    <dbReference type="NCBI Taxonomy" id="454162"/>
    <lineage>
        <taxon>Bacteria</taxon>
        <taxon>Pseudomonadati</taxon>
        <taxon>Pseudomonadota</taxon>
        <taxon>Alphaproteobacteria</taxon>
        <taxon>Rhodospirillales</taxon>
        <taxon>Kiloniellaceae</taxon>
        <taxon>Kiloniella</taxon>
    </lineage>
</organism>
<name>A0ABT4LHI7_9PROT</name>
<dbReference type="EMBL" id="JAPWGY010000002">
    <property type="protein sequence ID" value="MCZ4280553.1"/>
    <property type="molecule type" value="Genomic_DNA"/>
</dbReference>
<accession>A0ABT4LHI7</accession>
<sequence>MQHLLLYAGLDFILDQDGHWHFIEINDHPVALNRADILAKQCHYPLFPGQGLSRLAQELVCQSTGNTIALLLPDCFRITGRAEKFDFIDPLQNEGPARLTMAEFHEIAAHIREKGHPCDIVDITQIFPQAGRYYLRDGKELGLLYRRAYAFPKTQPLIPCVNDLRLRAICTDKRLIASLLQEKAPDIGCIPTYSHRDENALYRFLDEMAMANSYVIRKPRDGAGSRGVERLLARDLLQDISVETDSQVIYQPWIRPCTYKKGGHEYHVDFRLYMVAGEAVGGFARQAAAPNAHLTAESPLSWMTTNGPALPLSQKELTDKKEASFSLSAVQLETLCDRASTIVKIIEEYAAKLEYRKTCQKIPGFENQVALDGQMRTIELRPAQA</sequence>
<dbReference type="RefSeq" id="WP_269422744.1">
    <property type="nucleotide sequence ID" value="NZ_JAPWGY010000002.1"/>
</dbReference>